<dbReference type="OrthoDB" id="9841266at2"/>
<sequence length="109" mass="12506">MAEVLRLDPAARRSGQRDKRQSSTRRQPPQTPQQRDLLAKAWRLVDALNPRGRALWKATLRPQDSGAERPYLVEVLPDLTLRLSDPDTGEEIARSSLHRRRRTSAEGMR</sequence>
<organism evidence="2 3">
    <name type="scientific">Tepidicella xavieri</name>
    <dbReference type="NCBI Taxonomy" id="360241"/>
    <lineage>
        <taxon>Bacteria</taxon>
        <taxon>Pseudomonadati</taxon>
        <taxon>Pseudomonadota</taxon>
        <taxon>Betaproteobacteria</taxon>
        <taxon>Burkholderiales</taxon>
        <taxon>Tepidicella</taxon>
    </lineage>
</organism>
<keyword evidence="3" id="KW-1185">Reference proteome</keyword>
<accession>A0A4V3D696</accession>
<reference evidence="2 3" key="1">
    <citation type="submission" date="2019-03" db="EMBL/GenBank/DDBJ databases">
        <title>Genomic Encyclopedia of Type Strains, Phase IV (KMG-IV): sequencing the most valuable type-strain genomes for metagenomic binning, comparative biology and taxonomic classification.</title>
        <authorList>
            <person name="Goeker M."/>
        </authorList>
    </citation>
    <scope>NUCLEOTIDE SEQUENCE [LARGE SCALE GENOMIC DNA]</scope>
    <source>
        <strain evidence="2 3">DSM 19605</strain>
    </source>
</reference>
<comment type="caution">
    <text evidence="2">The sequence shown here is derived from an EMBL/GenBank/DDBJ whole genome shotgun (WGS) entry which is preliminary data.</text>
</comment>
<gene>
    <name evidence="2" type="ORF">DFR43_108101</name>
</gene>
<name>A0A4V3D696_9BURK</name>
<proteinExistence type="predicted"/>
<dbReference type="AlphaFoldDB" id="A0A4V3D696"/>
<feature type="compositionally biased region" description="Low complexity" evidence="1">
    <location>
        <begin position="24"/>
        <end position="35"/>
    </location>
</feature>
<feature type="region of interest" description="Disordered" evidence="1">
    <location>
        <begin position="1"/>
        <end position="35"/>
    </location>
</feature>
<dbReference type="EMBL" id="SNYL01000008">
    <property type="protein sequence ID" value="TDQ43157.1"/>
    <property type="molecule type" value="Genomic_DNA"/>
</dbReference>
<feature type="compositionally biased region" description="Basic and acidic residues" evidence="1">
    <location>
        <begin position="1"/>
        <end position="21"/>
    </location>
</feature>
<protein>
    <submittedName>
        <fullName evidence="2">Uncharacterized protein</fullName>
    </submittedName>
</protein>
<evidence type="ECO:0000313" key="3">
    <source>
        <dbReference type="Proteomes" id="UP000295510"/>
    </source>
</evidence>
<evidence type="ECO:0000256" key="1">
    <source>
        <dbReference type="SAM" id="MobiDB-lite"/>
    </source>
</evidence>
<feature type="region of interest" description="Disordered" evidence="1">
    <location>
        <begin position="85"/>
        <end position="109"/>
    </location>
</feature>
<dbReference type="RefSeq" id="WP_133597550.1">
    <property type="nucleotide sequence ID" value="NZ_SNYL01000008.1"/>
</dbReference>
<dbReference type="Proteomes" id="UP000295510">
    <property type="component" value="Unassembled WGS sequence"/>
</dbReference>
<evidence type="ECO:0000313" key="2">
    <source>
        <dbReference type="EMBL" id="TDQ43157.1"/>
    </source>
</evidence>